<evidence type="ECO:0000259" key="15">
    <source>
        <dbReference type="PROSITE" id="PS50127"/>
    </source>
</evidence>
<evidence type="ECO:0000256" key="11">
    <source>
        <dbReference type="ARBA" id="ARBA00039894"/>
    </source>
</evidence>
<dbReference type="OrthoDB" id="47801at2759"/>
<comment type="subcellular location">
    <subcellularLocation>
        <location evidence="2">Cytoplasm</location>
    </subcellularLocation>
    <subcellularLocation>
        <location evidence="1">Nucleus</location>
    </subcellularLocation>
</comment>
<proteinExistence type="predicted"/>
<dbReference type="GO" id="GO:0005737">
    <property type="term" value="C:cytoplasm"/>
    <property type="evidence" value="ECO:0007669"/>
    <property type="project" value="UniProtKB-SubCell"/>
</dbReference>
<evidence type="ECO:0000256" key="12">
    <source>
        <dbReference type="ARBA" id="ARBA00041798"/>
    </source>
</evidence>
<dbReference type="PANTHER" id="PTHR46116">
    <property type="entry name" value="(E3-INDEPENDENT) E2 UBIQUITIN-CONJUGATING ENZYME"/>
    <property type="match status" value="1"/>
</dbReference>
<dbReference type="SUPFAM" id="SSF54495">
    <property type="entry name" value="UBC-like"/>
    <property type="match status" value="1"/>
</dbReference>
<keyword evidence="8" id="KW-0833">Ubl conjugation pathway</keyword>
<evidence type="ECO:0000256" key="5">
    <source>
        <dbReference type="ARBA" id="ARBA00022679"/>
    </source>
</evidence>
<dbReference type="OMA" id="GAYCYEA"/>
<dbReference type="VEuPathDB" id="VectorBase:RSAN_035293"/>
<dbReference type="GO" id="GO:0043066">
    <property type="term" value="P:negative regulation of apoptotic process"/>
    <property type="evidence" value="ECO:0007669"/>
    <property type="project" value="TreeGrafter"/>
</dbReference>
<evidence type="ECO:0000256" key="1">
    <source>
        <dbReference type="ARBA" id="ARBA00004123"/>
    </source>
</evidence>
<evidence type="ECO:0000256" key="10">
    <source>
        <dbReference type="ARBA" id="ARBA00023242"/>
    </source>
</evidence>
<dbReference type="GO" id="GO:0004869">
    <property type="term" value="F:cysteine-type endopeptidase inhibitor activity"/>
    <property type="evidence" value="ECO:0007669"/>
    <property type="project" value="TreeGrafter"/>
</dbReference>
<comment type="caution">
    <text evidence="16">The sequence shown here is derived from an EMBL/GenBank/DDBJ whole genome shotgun (WGS) entry which is preliminary data.</text>
</comment>
<evidence type="ECO:0000256" key="6">
    <source>
        <dbReference type="ARBA" id="ARBA00022703"/>
    </source>
</evidence>
<dbReference type="GO" id="GO:0005634">
    <property type="term" value="C:nucleus"/>
    <property type="evidence" value="ECO:0007669"/>
    <property type="project" value="UniProtKB-SubCell"/>
</dbReference>
<evidence type="ECO:0000256" key="7">
    <source>
        <dbReference type="ARBA" id="ARBA00022741"/>
    </source>
</evidence>
<dbReference type="AlphaFoldDB" id="A0A9D4SXF1"/>
<reference evidence="16" key="2">
    <citation type="submission" date="2021-09" db="EMBL/GenBank/DDBJ databases">
        <authorList>
            <person name="Jia N."/>
            <person name="Wang J."/>
            <person name="Shi W."/>
            <person name="Du L."/>
            <person name="Sun Y."/>
            <person name="Zhan W."/>
            <person name="Jiang J."/>
            <person name="Wang Q."/>
            <person name="Zhang B."/>
            <person name="Ji P."/>
            <person name="Sakyi L.B."/>
            <person name="Cui X."/>
            <person name="Yuan T."/>
            <person name="Jiang B."/>
            <person name="Yang W."/>
            <person name="Lam T.T.-Y."/>
            <person name="Chang Q."/>
            <person name="Ding S."/>
            <person name="Wang X."/>
            <person name="Zhu J."/>
            <person name="Ruan X."/>
            <person name="Zhao L."/>
            <person name="Wei J."/>
            <person name="Que T."/>
            <person name="Du C."/>
            <person name="Cheng J."/>
            <person name="Dai P."/>
            <person name="Han X."/>
            <person name="Huang E."/>
            <person name="Gao Y."/>
            <person name="Liu J."/>
            <person name="Shao H."/>
            <person name="Ye R."/>
            <person name="Li L."/>
            <person name="Wei W."/>
            <person name="Wang X."/>
            <person name="Wang C."/>
            <person name="Huo Q."/>
            <person name="Li W."/>
            <person name="Guo W."/>
            <person name="Chen H."/>
            <person name="Chen S."/>
            <person name="Zhou L."/>
            <person name="Zhou L."/>
            <person name="Ni X."/>
            <person name="Tian J."/>
            <person name="Zhou Y."/>
            <person name="Sheng Y."/>
            <person name="Liu T."/>
            <person name="Pan Y."/>
            <person name="Xia L."/>
            <person name="Li J."/>
            <person name="Zhao F."/>
            <person name="Cao W."/>
        </authorList>
    </citation>
    <scope>NUCLEOTIDE SEQUENCE</scope>
    <source>
        <strain evidence="16">Rsan-2018</strain>
        <tissue evidence="16">Larvae</tissue>
    </source>
</reference>
<keyword evidence="6" id="KW-0053">Apoptosis</keyword>
<evidence type="ECO:0000313" key="16">
    <source>
        <dbReference type="EMBL" id="KAH7957442.1"/>
    </source>
</evidence>
<feature type="domain" description="UBC core" evidence="15">
    <location>
        <begin position="71"/>
        <end position="227"/>
    </location>
</feature>
<dbReference type="EMBL" id="JABSTV010001250">
    <property type="protein sequence ID" value="KAH7957442.1"/>
    <property type="molecule type" value="Genomic_DNA"/>
</dbReference>
<reference evidence="16" key="1">
    <citation type="journal article" date="2020" name="Cell">
        <title>Large-Scale Comparative Analyses of Tick Genomes Elucidate Their Genetic Diversity and Vector Capacities.</title>
        <authorList>
            <consortium name="Tick Genome and Microbiome Consortium (TIGMIC)"/>
            <person name="Jia N."/>
            <person name="Wang J."/>
            <person name="Shi W."/>
            <person name="Du L."/>
            <person name="Sun Y."/>
            <person name="Zhan W."/>
            <person name="Jiang J.F."/>
            <person name="Wang Q."/>
            <person name="Zhang B."/>
            <person name="Ji P."/>
            <person name="Bell-Sakyi L."/>
            <person name="Cui X.M."/>
            <person name="Yuan T.T."/>
            <person name="Jiang B.G."/>
            <person name="Yang W.F."/>
            <person name="Lam T.T."/>
            <person name="Chang Q.C."/>
            <person name="Ding S.J."/>
            <person name="Wang X.J."/>
            <person name="Zhu J.G."/>
            <person name="Ruan X.D."/>
            <person name="Zhao L."/>
            <person name="Wei J.T."/>
            <person name="Ye R.Z."/>
            <person name="Que T.C."/>
            <person name="Du C.H."/>
            <person name="Zhou Y.H."/>
            <person name="Cheng J.X."/>
            <person name="Dai P.F."/>
            <person name="Guo W.B."/>
            <person name="Han X.H."/>
            <person name="Huang E.J."/>
            <person name="Li L.F."/>
            <person name="Wei W."/>
            <person name="Gao Y.C."/>
            <person name="Liu J.Z."/>
            <person name="Shao H.Z."/>
            <person name="Wang X."/>
            <person name="Wang C.C."/>
            <person name="Yang T.C."/>
            <person name="Huo Q.B."/>
            <person name="Li W."/>
            <person name="Chen H.Y."/>
            <person name="Chen S.E."/>
            <person name="Zhou L.G."/>
            <person name="Ni X.B."/>
            <person name="Tian J.H."/>
            <person name="Sheng Y."/>
            <person name="Liu T."/>
            <person name="Pan Y.S."/>
            <person name="Xia L.Y."/>
            <person name="Li J."/>
            <person name="Zhao F."/>
            <person name="Cao W.C."/>
        </authorList>
    </citation>
    <scope>NUCLEOTIDE SEQUENCE</scope>
    <source>
        <strain evidence="16">Rsan-2018</strain>
    </source>
</reference>
<gene>
    <name evidence="16" type="ORF">HPB52_019019</name>
</gene>
<keyword evidence="4" id="KW-0963">Cytoplasm</keyword>
<evidence type="ECO:0000256" key="2">
    <source>
        <dbReference type="ARBA" id="ARBA00004496"/>
    </source>
</evidence>
<sequence length="311" mass="33947">MNIITSTNIIAIITSTVSSLPSAQTVNGMQRRPLAAAAAIASSSTSDESRRPATVYGLEPALCQPEQPSVQCLLRLNRDLVNIFDDPAPGVLVEPEENNITNVHAVIVGPDNTPYEGGFFHFVLKCPPDYPARPPLVRFMTTDAGRVRFSPNLYSSGLVSLSILGTFPGPSWTPDMTLETVLVSIQSLLIEQPLANEPGLGREFGTWLEKTTGYNASLRFQTLRVAICDVLEDCLLGNSSYPNVLQQAVMKHFVEQYPKYKTAASSQLGLNPSPLTGVLKGSQRYEALLERLQELYGRILQRSASLTPKKV</sequence>
<organism evidence="16 17">
    <name type="scientific">Rhipicephalus sanguineus</name>
    <name type="common">Brown dog tick</name>
    <name type="synonym">Ixodes sanguineus</name>
    <dbReference type="NCBI Taxonomy" id="34632"/>
    <lineage>
        <taxon>Eukaryota</taxon>
        <taxon>Metazoa</taxon>
        <taxon>Ecdysozoa</taxon>
        <taxon>Arthropoda</taxon>
        <taxon>Chelicerata</taxon>
        <taxon>Arachnida</taxon>
        <taxon>Acari</taxon>
        <taxon>Parasitiformes</taxon>
        <taxon>Ixodida</taxon>
        <taxon>Ixodoidea</taxon>
        <taxon>Ixodidae</taxon>
        <taxon>Rhipicephalinae</taxon>
        <taxon>Rhipicephalus</taxon>
        <taxon>Rhipicephalus</taxon>
    </lineage>
</organism>
<dbReference type="Proteomes" id="UP000821837">
    <property type="component" value="Unassembled WGS sequence"/>
</dbReference>
<name>A0A9D4SXF1_RHISA</name>
<evidence type="ECO:0000256" key="13">
    <source>
        <dbReference type="ARBA" id="ARBA00042316"/>
    </source>
</evidence>
<dbReference type="Pfam" id="PF00179">
    <property type="entry name" value="UQ_con"/>
    <property type="match status" value="1"/>
</dbReference>
<evidence type="ECO:0000256" key="9">
    <source>
        <dbReference type="ARBA" id="ARBA00022840"/>
    </source>
</evidence>
<dbReference type="PANTHER" id="PTHR46116:SF26">
    <property type="entry name" value="UBIQUITIN-CONJUGATING ENZYME E2 Z"/>
    <property type="match status" value="1"/>
</dbReference>
<keyword evidence="5" id="KW-0808">Transferase</keyword>
<dbReference type="SMART" id="SM00212">
    <property type="entry name" value="UBCc"/>
    <property type="match status" value="1"/>
</dbReference>
<evidence type="ECO:0000256" key="14">
    <source>
        <dbReference type="ARBA" id="ARBA00042401"/>
    </source>
</evidence>
<keyword evidence="10" id="KW-0539">Nucleus</keyword>
<evidence type="ECO:0000313" key="17">
    <source>
        <dbReference type="Proteomes" id="UP000821837"/>
    </source>
</evidence>
<evidence type="ECO:0000256" key="3">
    <source>
        <dbReference type="ARBA" id="ARBA00012486"/>
    </source>
</evidence>
<keyword evidence="9" id="KW-0067">ATP-binding</keyword>
<accession>A0A9D4SXF1</accession>
<dbReference type="InterPro" id="IPR000608">
    <property type="entry name" value="UBC"/>
</dbReference>
<dbReference type="InterPro" id="IPR016135">
    <property type="entry name" value="UBQ-conjugating_enzyme/RWD"/>
</dbReference>
<evidence type="ECO:0000256" key="4">
    <source>
        <dbReference type="ARBA" id="ARBA00022490"/>
    </source>
</evidence>
<keyword evidence="7" id="KW-0547">Nucleotide-binding</keyword>
<dbReference type="GO" id="GO:0005524">
    <property type="term" value="F:ATP binding"/>
    <property type="evidence" value="ECO:0007669"/>
    <property type="project" value="UniProtKB-KW"/>
</dbReference>
<keyword evidence="17" id="KW-1185">Reference proteome</keyword>
<protein>
    <recommendedName>
        <fullName evidence="11">Ubiquitin-conjugating enzyme E2 Z</fullName>
        <ecNumber evidence="3">2.3.2.23</ecNumber>
    </recommendedName>
    <alternativeName>
        <fullName evidence="12">E2 ubiquitin-conjugating enzyme Z</fullName>
    </alternativeName>
    <alternativeName>
        <fullName evidence="14">Ubiquitin carrier protein Z</fullName>
    </alternativeName>
    <alternativeName>
        <fullName evidence="13">Ubiquitin-protein ligase Z</fullName>
    </alternativeName>
</protein>
<dbReference type="EC" id="2.3.2.23" evidence="3"/>
<dbReference type="GO" id="GO:0061631">
    <property type="term" value="F:ubiquitin conjugating enzyme activity"/>
    <property type="evidence" value="ECO:0007669"/>
    <property type="project" value="UniProtKB-EC"/>
</dbReference>
<dbReference type="GO" id="GO:0006915">
    <property type="term" value="P:apoptotic process"/>
    <property type="evidence" value="ECO:0007669"/>
    <property type="project" value="UniProtKB-KW"/>
</dbReference>
<evidence type="ECO:0000256" key="8">
    <source>
        <dbReference type="ARBA" id="ARBA00022786"/>
    </source>
</evidence>
<dbReference type="CDD" id="cd23809">
    <property type="entry name" value="UBCc_UBE2Z"/>
    <property type="match status" value="1"/>
</dbReference>
<dbReference type="Gene3D" id="3.10.110.10">
    <property type="entry name" value="Ubiquitin Conjugating Enzyme"/>
    <property type="match status" value="1"/>
</dbReference>
<dbReference type="PROSITE" id="PS50127">
    <property type="entry name" value="UBC_2"/>
    <property type="match status" value="1"/>
</dbReference>